<dbReference type="GeneID" id="303204936"/>
<name>A0A086ZPH1_9BIFI</name>
<dbReference type="Gene3D" id="1.10.10.10">
    <property type="entry name" value="Winged helix-like DNA-binding domain superfamily/Winged helix DNA-binding domain"/>
    <property type="match status" value="1"/>
</dbReference>
<evidence type="ECO:0000313" key="2">
    <source>
        <dbReference type="Proteomes" id="UP000029093"/>
    </source>
</evidence>
<dbReference type="AlphaFoldDB" id="A0A086ZPH1"/>
<keyword evidence="2" id="KW-1185">Reference proteome</keyword>
<dbReference type="Proteomes" id="UP000029093">
    <property type="component" value="Unassembled WGS sequence"/>
</dbReference>
<reference evidence="1 2" key="1">
    <citation type="submission" date="2014-03" db="EMBL/GenBank/DDBJ databases">
        <title>Genomics of Bifidobacteria.</title>
        <authorList>
            <person name="Ventura M."/>
            <person name="Milani C."/>
            <person name="Lugli G.A."/>
        </authorList>
    </citation>
    <scope>NUCLEOTIDE SEQUENCE [LARGE SCALE GENOMIC DNA]</scope>
    <source>
        <strain evidence="1 2">LMG 10736</strain>
    </source>
</reference>
<proteinExistence type="predicted"/>
<gene>
    <name evidence="1" type="ORF">BBOU_0551</name>
</gene>
<comment type="caution">
    <text evidence="1">The sequence shown here is derived from an EMBL/GenBank/DDBJ whole genome shotgun (WGS) entry which is preliminary data.</text>
</comment>
<sequence length="268" mass="30804">MQYRDECFCPRSQWWLCDGNCLDCEFHNNMTVSLDDPLPDGKGTLADYAPDDAPLIEEVLSEKSELDQLFERLQELMPEAKRIGELREEGLSDEAIADIIGIKRTTFLSRLRKPRGSCLRSSPTGSNHLLRLPIVVAGAFYEILTTADTMSPDGIQAWLNELQKELIQKANSKQDYDAIADEIFTLREQKSQAEADTHSREETRKRIDELQDFIGSQRSDITEFNEQSRPKADPADYRLRRPVHHGIQVRDHNRYRGIKRLLATELNQ</sequence>
<dbReference type="InterPro" id="IPR036388">
    <property type="entry name" value="WH-like_DNA-bd_sf"/>
</dbReference>
<accession>A0A086ZPH1</accession>
<dbReference type="EMBL" id="JGYQ01000007">
    <property type="protein sequence ID" value="KFI48421.1"/>
    <property type="molecule type" value="Genomic_DNA"/>
</dbReference>
<dbReference type="RefSeq" id="WP_202961010.1">
    <property type="nucleotide sequence ID" value="NZ_JGYQ01000007.1"/>
</dbReference>
<organism evidence="1 2">
    <name type="scientific">Bifidobacterium boum</name>
    <dbReference type="NCBI Taxonomy" id="78343"/>
    <lineage>
        <taxon>Bacteria</taxon>
        <taxon>Bacillati</taxon>
        <taxon>Actinomycetota</taxon>
        <taxon>Actinomycetes</taxon>
        <taxon>Bifidobacteriales</taxon>
        <taxon>Bifidobacteriaceae</taxon>
        <taxon>Bifidobacterium</taxon>
    </lineage>
</organism>
<protein>
    <submittedName>
        <fullName evidence="1">Phage integrase site specific recombinase</fullName>
    </submittedName>
</protein>
<evidence type="ECO:0000313" key="1">
    <source>
        <dbReference type="EMBL" id="KFI48421.1"/>
    </source>
</evidence>